<dbReference type="AlphaFoldDB" id="A0A345E9T2"/>
<dbReference type="Proteomes" id="UP000252985">
    <property type="component" value="Chromosome"/>
</dbReference>
<evidence type="ECO:0000313" key="2">
    <source>
        <dbReference type="EMBL" id="AXG08954.1"/>
    </source>
</evidence>
<dbReference type="RefSeq" id="WP_114605097.1">
    <property type="nucleotide sequence ID" value="NZ_CP031148.1"/>
</dbReference>
<dbReference type="KEGG" id="haq:DU484_03235"/>
<protein>
    <recommendedName>
        <fullName evidence="1">DUF7827 domain-containing protein</fullName>
    </recommendedName>
</protein>
<reference evidence="2 3" key="1">
    <citation type="submission" date="2018-07" db="EMBL/GenBank/DDBJ databases">
        <title>Genome sequences of Haloplanus sp. CBA1112.</title>
        <authorList>
            <person name="Kim Y.B."/>
            <person name="Roh S.W."/>
        </authorList>
    </citation>
    <scope>NUCLEOTIDE SEQUENCE [LARGE SCALE GENOMIC DNA]</scope>
    <source>
        <strain evidence="2 3">CBA1112</strain>
    </source>
</reference>
<dbReference type="EMBL" id="CP031148">
    <property type="protein sequence ID" value="AXG08954.1"/>
    <property type="molecule type" value="Genomic_DNA"/>
</dbReference>
<evidence type="ECO:0000259" key="1">
    <source>
        <dbReference type="Pfam" id="PF25162"/>
    </source>
</evidence>
<evidence type="ECO:0000313" key="3">
    <source>
        <dbReference type="Proteomes" id="UP000252985"/>
    </source>
</evidence>
<organism evidence="2 3">
    <name type="scientific">Haloplanus rubicundus</name>
    <dbReference type="NCBI Taxonomy" id="1547898"/>
    <lineage>
        <taxon>Archaea</taxon>
        <taxon>Methanobacteriati</taxon>
        <taxon>Methanobacteriota</taxon>
        <taxon>Stenosarchaea group</taxon>
        <taxon>Halobacteria</taxon>
        <taxon>Halobacteriales</taxon>
        <taxon>Haloferacaceae</taxon>
        <taxon>Haloplanus</taxon>
    </lineage>
</organism>
<gene>
    <name evidence="2" type="ORF">DU484_03235</name>
</gene>
<feature type="domain" description="DUF7827" evidence="1">
    <location>
        <begin position="213"/>
        <end position="328"/>
    </location>
</feature>
<accession>A0A345E9T2</accession>
<name>A0A345E9T2_9EURY</name>
<dbReference type="GeneID" id="37285959"/>
<dbReference type="Pfam" id="PF25162">
    <property type="entry name" value="DUF7827"/>
    <property type="match status" value="1"/>
</dbReference>
<proteinExistence type="predicted"/>
<dbReference type="InterPro" id="IPR057149">
    <property type="entry name" value="DUF7827"/>
</dbReference>
<sequence>MRGDGSRFVVYVALFVLVIGQVSGAGVTVVRGESGAATVSDGGTYFVGQTLSTDRYDSGDSVDLERTNGSLVTAVRVADDGTVTLDTGRFSSGGYELTSPSGPTISFDLVRQTYSVDPNRSTVSTADATLDIAVRSNRGNYTHAVRSPDFDGSTLRTFFGGAGTVASDGDTLLLSGGARQSLSMNLTGVEPGRYRFVFAVADADASEHITVSVDDSGPGQITLVPRIVQTEVGDVATVTLRFQGTDTARLTVGSAALNWRVALTVRDADGDGSVAIRVDTANARQPGTVFTATGADTASNVTVTHGTQFTDPDRRIAANPYPLSVATGGRETDVGTLSLRPATGVTSICNRNAGSLVDAYDDNADAVPGFLAGTVTETTIHGIVTDAGQRDYTIITDSDRSVSAFRAGSPDNATVEVETDCATVRTIADAENKRDAVGTAYDDGDIAIRGVGPIDTILVEVLKLGVRIGDLFGLV</sequence>